<dbReference type="Gene3D" id="3.60.40.10">
    <property type="entry name" value="PPM-type phosphatase domain"/>
    <property type="match status" value="1"/>
</dbReference>
<keyword evidence="4 5" id="KW-0904">Protein phosphatase</keyword>
<dbReference type="GO" id="GO:0016020">
    <property type="term" value="C:membrane"/>
    <property type="evidence" value="ECO:0007669"/>
    <property type="project" value="UniProtKB-SubCell"/>
</dbReference>
<proteinExistence type="inferred from homology"/>
<dbReference type="Pfam" id="PF00481">
    <property type="entry name" value="PP2C"/>
    <property type="match status" value="1"/>
</dbReference>
<dbReference type="PANTHER" id="PTHR13832:SF827">
    <property type="entry name" value="PROTEIN PHOSPHATASE 1L"/>
    <property type="match status" value="1"/>
</dbReference>
<dbReference type="InterPro" id="IPR000222">
    <property type="entry name" value="PP2C_BS"/>
</dbReference>
<dbReference type="InParanoid" id="D7FQA0"/>
<comment type="subcellular location">
    <subcellularLocation>
        <location evidence="1">Membrane</location>
        <topology evidence="1">Peripheral membrane protein</topology>
    </subcellularLocation>
</comment>
<dbReference type="eggNOG" id="KOG0698">
    <property type="taxonomic scope" value="Eukaryota"/>
</dbReference>
<accession>D7FQA0</accession>
<sequence>MGVTLPSENPLVPPLRPAVATPHRRALLLVSGPLNTHERGNMASMEQEDPLPPGYPCVRSSTFSSASPFLCPEHPTNEDRALVFDDMVSVLKLAPTGTRGPLACLFGVFDGHGGDGASKFVANHLHHLIGRSAFYESIDYPADEALASAVEEGVASVEQAYTDWSKRSGDTSGCCACVVAIRGSVLCAANVGDCQAILITDKGAIVSLSRPHRAVDLDEKARIRSNGGKVVQGRVMGVLEPSRVIGDYDIKRTWPGCVIAEPYVLVRSLPYTRGQEPSILVVASDGVWDFMTQASVSKLVTEAIRKQKDPRQVSKELVAAAREAGSGDDITVVIAKLG</sequence>
<keyword evidence="2" id="KW-0479">Metal-binding</keyword>
<feature type="domain" description="PPM-type phosphatase" evidence="6">
    <location>
        <begin position="60"/>
        <end position="337"/>
    </location>
</feature>
<dbReference type="EMBL" id="FN648375">
    <property type="protein sequence ID" value="CBJ48432.1"/>
    <property type="molecule type" value="Genomic_DNA"/>
</dbReference>
<dbReference type="SMART" id="SM00332">
    <property type="entry name" value="PP2Cc"/>
    <property type="match status" value="1"/>
</dbReference>
<dbReference type="InterPro" id="IPR001932">
    <property type="entry name" value="PPM-type_phosphatase-like_dom"/>
</dbReference>
<dbReference type="InterPro" id="IPR036457">
    <property type="entry name" value="PPM-type-like_dom_sf"/>
</dbReference>
<dbReference type="PANTHER" id="PTHR13832">
    <property type="entry name" value="PROTEIN PHOSPHATASE 2C"/>
    <property type="match status" value="1"/>
</dbReference>
<keyword evidence="8" id="KW-1185">Reference proteome</keyword>
<evidence type="ECO:0000313" key="8">
    <source>
        <dbReference type="Proteomes" id="UP000002630"/>
    </source>
</evidence>
<evidence type="ECO:0000313" key="7">
    <source>
        <dbReference type="EMBL" id="CBJ48432.1"/>
    </source>
</evidence>
<dbReference type="Proteomes" id="UP000002630">
    <property type="component" value="Linkage Group LG02"/>
</dbReference>
<evidence type="ECO:0000256" key="2">
    <source>
        <dbReference type="ARBA" id="ARBA00022723"/>
    </source>
</evidence>
<protein>
    <recommendedName>
        <fullName evidence="6">PPM-type phosphatase domain-containing protein</fullName>
    </recommendedName>
</protein>
<organism evidence="7 8">
    <name type="scientific">Ectocarpus siliculosus</name>
    <name type="common">Brown alga</name>
    <name type="synonym">Conferva siliculosa</name>
    <dbReference type="NCBI Taxonomy" id="2880"/>
    <lineage>
        <taxon>Eukaryota</taxon>
        <taxon>Sar</taxon>
        <taxon>Stramenopiles</taxon>
        <taxon>Ochrophyta</taxon>
        <taxon>PX clade</taxon>
        <taxon>Phaeophyceae</taxon>
        <taxon>Ectocarpales</taxon>
        <taxon>Ectocarpaceae</taxon>
        <taxon>Ectocarpus</taxon>
    </lineage>
</organism>
<evidence type="ECO:0000259" key="6">
    <source>
        <dbReference type="PROSITE" id="PS51746"/>
    </source>
</evidence>
<evidence type="ECO:0000256" key="5">
    <source>
        <dbReference type="RuleBase" id="RU003465"/>
    </source>
</evidence>
<dbReference type="SUPFAM" id="SSF81606">
    <property type="entry name" value="PP2C-like"/>
    <property type="match status" value="1"/>
</dbReference>
<dbReference type="PROSITE" id="PS51746">
    <property type="entry name" value="PPM_2"/>
    <property type="match status" value="1"/>
</dbReference>
<dbReference type="InterPro" id="IPR015655">
    <property type="entry name" value="PP2C"/>
</dbReference>
<gene>
    <name evidence="7" type="ORF">Esi_0002_0241</name>
</gene>
<dbReference type="GO" id="GO:0046872">
    <property type="term" value="F:metal ion binding"/>
    <property type="evidence" value="ECO:0007669"/>
    <property type="project" value="UniProtKB-KW"/>
</dbReference>
<dbReference type="OMA" id="NDSDHKM"/>
<reference evidence="7 8" key="1">
    <citation type="journal article" date="2010" name="Nature">
        <title>The Ectocarpus genome and the independent evolution of multicellularity in brown algae.</title>
        <authorList>
            <person name="Cock J.M."/>
            <person name="Sterck L."/>
            <person name="Rouze P."/>
            <person name="Scornet D."/>
            <person name="Allen A.E."/>
            <person name="Amoutzias G."/>
            <person name="Anthouard V."/>
            <person name="Artiguenave F."/>
            <person name="Aury J.M."/>
            <person name="Badger J.H."/>
            <person name="Beszteri B."/>
            <person name="Billiau K."/>
            <person name="Bonnet E."/>
            <person name="Bothwell J.H."/>
            <person name="Bowler C."/>
            <person name="Boyen C."/>
            <person name="Brownlee C."/>
            <person name="Carrano C.J."/>
            <person name="Charrier B."/>
            <person name="Cho G.Y."/>
            <person name="Coelho S.M."/>
            <person name="Collen J."/>
            <person name="Corre E."/>
            <person name="Da Silva C."/>
            <person name="Delage L."/>
            <person name="Delaroque N."/>
            <person name="Dittami S.M."/>
            <person name="Doulbeau S."/>
            <person name="Elias M."/>
            <person name="Farnham G."/>
            <person name="Gachon C.M."/>
            <person name="Gschloessl B."/>
            <person name="Heesch S."/>
            <person name="Jabbari K."/>
            <person name="Jubin C."/>
            <person name="Kawai H."/>
            <person name="Kimura K."/>
            <person name="Kloareg B."/>
            <person name="Kupper F.C."/>
            <person name="Lang D."/>
            <person name="Le Bail A."/>
            <person name="Leblanc C."/>
            <person name="Lerouge P."/>
            <person name="Lohr M."/>
            <person name="Lopez P.J."/>
            <person name="Martens C."/>
            <person name="Maumus F."/>
            <person name="Michel G."/>
            <person name="Miranda-Saavedra D."/>
            <person name="Morales J."/>
            <person name="Moreau H."/>
            <person name="Motomura T."/>
            <person name="Nagasato C."/>
            <person name="Napoli C.A."/>
            <person name="Nelson D.R."/>
            <person name="Nyvall-Collen P."/>
            <person name="Peters A.F."/>
            <person name="Pommier C."/>
            <person name="Potin P."/>
            <person name="Poulain J."/>
            <person name="Quesneville H."/>
            <person name="Read B."/>
            <person name="Rensing S.A."/>
            <person name="Ritter A."/>
            <person name="Rousvoal S."/>
            <person name="Samanta M."/>
            <person name="Samson G."/>
            <person name="Schroeder D.C."/>
            <person name="Segurens B."/>
            <person name="Strittmatter M."/>
            <person name="Tonon T."/>
            <person name="Tregear J.W."/>
            <person name="Valentin K."/>
            <person name="von Dassow P."/>
            <person name="Yamagishi T."/>
            <person name="Van de Peer Y."/>
            <person name="Wincker P."/>
        </authorList>
    </citation>
    <scope>NUCLEOTIDE SEQUENCE [LARGE SCALE GENOMIC DNA]</scope>
    <source>
        <strain evidence="8">Ec32 / CCAP1310/4</strain>
    </source>
</reference>
<dbReference type="OrthoDB" id="10264738at2759"/>
<keyword evidence="3 5" id="KW-0378">Hydrolase</keyword>
<dbReference type="AlphaFoldDB" id="D7FQA0"/>
<dbReference type="EMBL" id="FN649727">
    <property type="protein sequence ID" value="CBJ48432.1"/>
    <property type="molecule type" value="Genomic_DNA"/>
</dbReference>
<dbReference type="STRING" id="2880.D7FQA0"/>
<evidence type="ECO:0000256" key="1">
    <source>
        <dbReference type="ARBA" id="ARBA00004170"/>
    </source>
</evidence>
<dbReference type="GO" id="GO:0004722">
    <property type="term" value="F:protein serine/threonine phosphatase activity"/>
    <property type="evidence" value="ECO:0007669"/>
    <property type="project" value="InterPro"/>
</dbReference>
<name>D7FQA0_ECTSI</name>
<dbReference type="PROSITE" id="PS01032">
    <property type="entry name" value="PPM_1"/>
    <property type="match status" value="1"/>
</dbReference>
<evidence type="ECO:0000256" key="3">
    <source>
        <dbReference type="ARBA" id="ARBA00022801"/>
    </source>
</evidence>
<dbReference type="CDD" id="cd00143">
    <property type="entry name" value="PP2Cc"/>
    <property type="match status" value="1"/>
</dbReference>
<evidence type="ECO:0000256" key="4">
    <source>
        <dbReference type="ARBA" id="ARBA00022912"/>
    </source>
</evidence>
<comment type="similarity">
    <text evidence="5">Belongs to the PP2C family.</text>
</comment>